<dbReference type="EMBL" id="OU899036">
    <property type="protein sequence ID" value="CAH1733056.1"/>
    <property type="molecule type" value="Genomic_DNA"/>
</dbReference>
<dbReference type="PANTHER" id="PTHR10694">
    <property type="entry name" value="LYSINE-SPECIFIC DEMETHYLASE"/>
    <property type="match status" value="1"/>
</dbReference>
<keyword evidence="8" id="KW-0560">Oxidoreductase</keyword>
<evidence type="ECO:0000313" key="17">
    <source>
        <dbReference type="EMBL" id="CAH1733056.1"/>
    </source>
</evidence>
<dbReference type="Pfam" id="PF02375">
    <property type="entry name" value="JmjN"/>
    <property type="match status" value="1"/>
</dbReference>
<dbReference type="GO" id="GO:0048512">
    <property type="term" value="P:circadian behavior"/>
    <property type="evidence" value="ECO:0007669"/>
    <property type="project" value="UniProtKB-ARBA"/>
</dbReference>
<dbReference type="SUPFAM" id="SSF51197">
    <property type="entry name" value="Clavaminate synthase-like"/>
    <property type="match status" value="1"/>
</dbReference>
<keyword evidence="18" id="KW-1185">Reference proteome</keyword>
<evidence type="ECO:0000256" key="4">
    <source>
        <dbReference type="ARBA" id="ARBA00022723"/>
    </source>
</evidence>
<evidence type="ECO:0000259" key="15">
    <source>
        <dbReference type="PROSITE" id="PS51183"/>
    </source>
</evidence>
<evidence type="ECO:0000256" key="7">
    <source>
        <dbReference type="ARBA" id="ARBA00022964"/>
    </source>
</evidence>
<dbReference type="Proteomes" id="UP001154329">
    <property type="component" value="Chromosome 3"/>
</dbReference>
<dbReference type="GO" id="GO:0010468">
    <property type="term" value="P:regulation of gene expression"/>
    <property type="evidence" value="ECO:0007669"/>
    <property type="project" value="TreeGrafter"/>
</dbReference>
<dbReference type="Gene3D" id="2.60.120.650">
    <property type="entry name" value="Cupin"/>
    <property type="match status" value="1"/>
</dbReference>
<evidence type="ECO:0000259" key="16">
    <source>
        <dbReference type="PROSITE" id="PS51184"/>
    </source>
</evidence>
<keyword evidence="6" id="KW-0156">Chromatin regulator</keyword>
<dbReference type="EC" id="1.14.11.66" evidence="3"/>
<evidence type="ECO:0000256" key="13">
    <source>
        <dbReference type="ARBA" id="ARBA00049349"/>
    </source>
</evidence>
<proteinExistence type="inferred from homology"/>
<dbReference type="GO" id="GO:0140684">
    <property type="term" value="F:histone H3K9me2/H3K9me3 demethylase activity"/>
    <property type="evidence" value="ECO:0007669"/>
    <property type="project" value="UniProtKB-EC"/>
</dbReference>
<evidence type="ECO:0000256" key="1">
    <source>
        <dbReference type="ARBA" id="ARBA00001954"/>
    </source>
</evidence>
<evidence type="ECO:0000256" key="3">
    <source>
        <dbReference type="ARBA" id="ARBA00012900"/>
    </source>
</evidence>
<dbReference type="InterPro" id="IPR003349">
    <property type="entry name" value="JmjN"/>
</dbReference>
<name>A0A9P0JAM7_APHGO</name>
<evidence type="ECO:0000256" key="2">
    <source>
        <dbReference type="ARBA" id="ARBA00009711"/>
    </source>
</evidence>
<sequence length="344" mass="40100">MIFRPDWSEFQDFKRYVEFMESLGAHRHGIAKVIPPKQWTPRKASYEDNDVMNMVIPVPLCQNVQGKQGVYLQHNTEMKPMKVAKLKKLANSPDYKTPLHFDYADLERKYWKNIVYKCPIYGADVSGSITDNDVDVWNINKLGTILDYISEDYGIKIDGVNTAYLYFGMWKTTFPWHTEDMDLYSINYLHEGSPKSWYAIPPEHGRRFERLANSLFPADFLSCPAYLRHKMSVISPQVLAKNSIPFDKITQEKGEIIITFPYGYHAGFNHGFNIAESTNFASARWIEYGKRAQLCKCRKNIVKFNMDTFVRREQSDKYELWLKGNDIGCHPEDPSHRMYPAPKC</sequence>
<dbReference type="PANTHER" id="PTHR10694:SF129">
    <property type="entry name" value="LYSINE-SPECIFIC DEMETHYLASE 4B-RELATED"/>
    <property type="match status" value="1"/>
</dbReference>
<comment type="catalytic activity">
    <reaction evidence="13">
        <text>N(6),N(6),N(6)-trimethyl-L-lysyl(9)-[histone H3] + 2 2-oxoglutarate + 2 O2 = N(6)-methyl-L-lysyl(9)-[histone H3] + 2 formaldehyde + 2 succinate + 2 CO2</text>
        <dbReference type="Rhea" id="RHEA:60200"/>
        <dbReference type="Rhea" id="RHEA-COMP:15538"/>
        <dbReference type="Rhea" id="RHEA-COMP:15542"/>
        <dbReference type="ChEBI" id="CHEBI:15379"/>
        <dbReference type="ChEBI" id="CHEBI:16526"/>
        <dbReference type="ChEBI" id="CHEBI:16810"/>
        <dbReference type="ChEBI" id="CHEBI:16842"/>
        <dbReference type="ChEBI" id="CHEBI:30031"/>
        <dbReference type="ChEBI" id="CHEBI:61929"/>
        <dbReference type="ChEBI" id="CHEBI:61961"/>
        <dbReference type="EC" id="1.14.11.66"/>
    </reaction>
</comment>
<organism evidence="17 18">
    <name type="scientific">Aphis gossypii</name>
    <name type="common">Cotton aphid</name>
    <dbReference type="NCBI Taxonomy" id="80765"/>
    <lineage>
        <taxon>Eukaryota</taxon>
        <taxon>Metazoa</taxon>
        <taxon>Ecdysozoa</taxon>
        <taxon>Arthropoda</taxon>
        <taxon>Hexapoda</taxon>
        <taxon>Insecta</taxon>
        <taxon>Pterygota</taxon>
        <taxon>Neoptera</taxon>
        <taxon>Paraneoptera</taxon>
        <taxon>Hemiptera</taxon>
        <taxon>Sternorrhyncha</taxon>
        <taxon>Aphidomorpha</taxon>
        <taxon>Aphidoidea</taxon>
        <taxon>Aphididae</taxon>
        <taxon>Aphidini</taxon>
        <taxon>Aphis</taxon>
        <taxon>Aphis</taxon>
    </lineage>
</organism>
<dbReference type="PROSITE" id="PS51184">
    <property type="entry name" value="JMJC"/>
    <property type="match status" value="1"/>
</dbReference>
<feature type="domain" description="JmjN" evidence="15">
    <location>
        <begin position="1"/>
        <end position="42"/>
    </location>
</feature>
<keyword evidence="7" id="KW-0223">Dioxygenase</keyword>
<keyword evidence="4" id="KW-0479">Metal-binding</keyword>
<protein>
    <recommendedName>
        <fullName evidence="3">[histone H3]-trimethyl-L-lysine(9) demethylase</fullName>
        <ecNumber evidence="3">1.14.11.66</ecNumber>
    </recommendedName>
</protein>
<dbReference type="GO" id="GO:0140681">
    <property type="term" value="F:histone H3K36me2/H3K36me3 demethylase activity"/>
    <property type="evidence" value="ECO:0007669"/>
    <property type="project" value="UniProtKB-ARBA"/>
</dbReference>
<keyword evidence="11" id="KW-0804">Transcription</keyword>
<evidence type="ECO:0000313" key="18">
    <source>
        <dbReference type="Proteomes" id="UP001154329"/>
    </source>
</evidence>
<evidence type="ECO:0000256" key="6">
    <source>
        <dbReference type="ARBA" id="ARBA00022853"/>
    </source>
</evidence>
<dbReference type="PROSITE" id="PS51183">
    <property type="entry name" value="JMJN"/>
    <property type="match status" value="1"/>
</dbReference>
<comment type="similarity">
    <text evidence="2">Belongs to the JHDM3 histone demethylase family.</text>
</comment>
<dbReference type="SMART" id="SM00558">
    <property type="entry name" value="JmjC"/>
    <property type="match status" value="1"/>
</dbReference>
<accession>A0A9P0JAM7</accession>
<evidence type="ECO:0000256" key="10">
    <source>
        <dbReference type="ARBA" id="ARBA00023015"/>
    </source>
</evidence>
<evidence type="ECO:0000256" key="5">
    <source>
        <dbReference type="ARBA" id="ARBA00022833"/>
    </source>
</evidence>
<dbReference type="GO" id="GO:0046872">
    <property type="term" value="F:metal ion binding"/>
    <property type="evidence" value="ECO:0007669"/>
    <property type="project" value="UniProtKB-KW"/>
</dbReference>
<comment type="function">
    <text evidence="14">Probable histone demethylase that specifically demethylates 'Lys-9' and 'Lys-36' residues of histone H3, thereby playing a central role in histone code. Demethylation of Lys residue generates formaldehyde and succinate.</text>
</comment>
<keyword evidence="12" id="KW-0539">Nucleus</keyword>
<evidence type="ECO:0000256" key="14">
    <source>
        <dbReference type="ARBA" id="ARBA00053408"/>
    </source>
</evidence>
<feature type="domain" description="JmjC" evidence="16">
    <location>
        <begin position="131"/>
        <end position="297"/>
    </location>
</feature>
<evidence type="ECO:0000256" key="8">
    <source>
        <dbReference type="ARBA" id="ARBA00023002"/>
    </source>
</evidence>
<reference evidence="17" key="1">
    <citation type="submission" date="2022-02" db="EMBL/GenBank/DDBJ databases">
        <authorList>
            <person name="King R."/>
        </authorList>
    </citation>
    <scope>NUCLEOTIDE SEQUENCE</scope>
</reference>
<evidence type="ECO:0000256" key="12">
    <source>
        <dbReference type="ARBA" id="ARBA00023242"/>
    </source>
</evidence>
<dbReference type="OrthoDB" id="9547406at2759"/>
<dbReference type="Pfam" id="PF02373">
    <property type="entry name" value="JmjC"/>
    <property type="match status" value="1"/>
</dbReference>
<dbReference type="AlphaFoldDB" id="A0A9P0JAM7"/>
<dbReference type="FunFam" id="2.60.120.650:FF:000048">
    <property type="entry name" value="Lysine-specific demethylase 4A"/>
    <property type="match status" value="1"/>
</dbReference>
<evidence type="ECO:0000256" key="9">
    <source>
        <dbReference type="ARBA" id="ARBA00023004"/>
    </source>
</evidence>
<reference evidence="17" key="2">
    <citation type="submission" date="2022-10" db="EMBL/GenBank/DDBJ databases">
        <authorList>
            <consortium name="ENA_rothamsted_submissions"/>
            <consortium name="culmorum"/>
            <person name="King R."/>
        </authorList>
    </citation>
    <scope>NUCLEOTIDE SEQUENCE</scope>
</reference>
<dbReference type="SMART" id="SM00545">
    <property type="entry name" value="JmjN"/>
    <property type="match status" value="1"/>
</dbReference>
<dbReference type="GO" id="GO:0000785">
    <property type="term" value="C:chromatin"/>
    <property type="evidence" value="ECO:0007669"/>
    <property type="project" value="TreeGrafter"/>
</dbReference>
<evidence type="ECO:0000256" key="11">
    <source>
        <dbReference type="ARBA" id="ARBA00023163"/>
    </source>
</evidence>
<keyword evidence="5" id="KW-0862">Zinc</keyword>
<dbReference type="GO" id="GO:0005634">
    <property type="term" value="C:nucleus"/>
    <property type="evidence" value="ECO:0007669"/>
    <property type="project" value="TreeGrafter"/>
</dbReference>
<comment type="cofactor">
    <cofactor evidence="1">
        <name>Fe(2+)</name>
        <dbReference type="ChEBI" id="CHEBI:29033"/>
    </cofactor>
</comment>
<dbReference type="InterPro" id="IPR003347">
    <property type="entry name" value="JmjC_dom"/>
</dbReference>
<gene>
    <name evidence="17" type="ORF">APHIGO_LOCUS9437</name>
</gene>
<keyword evidence="9" id="KW-0408">Iron</keyword>
<keyword evidence="10" id="KW-0805">Transcription regulation</keyword>